<dbReference type="EMBL" id="NBSH01000016">
    <property type="protein sequence ID" value="ORX33992.1"/>
    <property type="molecule type" value="Genomic_DNA"/>
</dbReference>
<sequence length="598" mass="67281">MRFNAPDSDEDVYGPLESYSDSESEDQDQPGLEAKGPRSLLGQLIKTYVESSESEVEPEEPDSEDEVALGLDEKPATGHFDTFREPSAFPAESSRAWKKRSSVMDLDGSLRGGYDEWLRTTERLAIQSAQKMARDRRQSLREIATNARTDISSAHARRQARNEEQMDRMMQGIALVDKEGKDETQRRFQERQKRLWDDINNAIREVERREAEVAAAAAAASRKRQEEEAARVAAEEKAALARRHEAERLAKEHLAKQQAEKEAKAAEQKRLDEEKAAKEEARAKSHKSLSDWKFWVEKQQWMKKEVIEPVKGDKNLRTSLRQGMRLMTRGLGQVVNTQEGVVRVTNDIHKILCEQLQSPPSCSSAIHLPAPLSYSYLLSHLSKALIKQAESEVSAKSEAAFPLARVVIGLLLRGHAALGEIFFARLVKKCPWVVPHYPGRRKPREEFEKSTGRGVDESLADYIARMVGITTLYFAILQTPIATIIPTLPAQPTPEQLGTLINPPFRAPAAWSWLALVLRDPLRGLEPTASMITMWMDIIGAEAVRLWGRPQVHKLFALISQGVRDGRIKGDSEAARQKLGLVMEQAGSIEHPKGRQWT</sequence>
<evidence type="ECO:0000256" key="1">
    <source>
        <dbReference type="ARBA" id="ARBA00004567"/>
    </source>
</evidence>
<dbReference type="InterPro" id="IPR012476">
    <property type="entry name" value="GLE1"/>
</dbReference>
<comment type="similarity">
    <text evidence="2">Belongs to the GLE1 family.</text>
</comment>
<dbReference type="Proteomes" id="UP000193218">
    <property type="component" value="Unassembled WGS sequence"/>
</dbReference>
<comment type="caution">
    <text evidence="12">The sequence shown here is derived from an EMBL/GenBank/DDBJ whole genome shotgun (WGS) entry which is preliminary data.</text>
</comment>
<dbReference type="PANTHER" id="PTHR12960">
    <property type="entry name" value="GLE-1-RELATED"/>
    <property type="match status" value="1"/>
</dbReference>
<dbReference type="GeneID" id="33560500"/>
<keyword evidence="5" id="KW-0653">Protein transport</keyword>
<evidence type="ECO:0000313" key="12">
    <source>
        <dbReference type="EMBL" id="ORX33992.1"/>
    </source>
</evidence>
<evidence type="ECO:0000256" key="3">
    <source>
        <dbReference type="ARBA" id="ARBA00022448"/>
    </source>
</evidence>
<dbReference type="GO" id="GO:0000822">
    <property type="term" value="F:inositol hexakisphosphate binding"/>
    <property type="evidence" value="ECO:0007669"/>
    <property type="project" value="TreeGrafter"/>
</dbReference>
<keyword evidence="4" id="KW-0509">mRNA transport</keyword>
<dbReference type="GO" id="GO:0044614">
    <property type="term" value="C:nuclear pore cytoplasmic filaments"/>
    <property type="evidence" value="ECO:0007669"/>
    <property type="project" value="TreeGrafter"/>
</dbReference>
<evidence type="ECO:0000256" key="6">
    <source>
        <dbReference type="ARBA" id="ARBA00023010"/>
    </source>
</evidence>
<reference evidence="12 13" key="1">
    <citation type="submission" date="2017-03" db="EMBL/GenBank/DDBJ databases">
        <title>Widespread Adenine N6-methylation of Active Genes in Fungi.</title>
        <authorList>
            <consortium name="DOE Joint Genome Institute"/>
            <person name="Mondo S.J."/>
            <person name="Dannebaum R.O."/>
            <person name="Kuo R.C."/>
            <person name="Louie K.B."/>
            <person name="Bewick A.J."/>
            <person name="Labutti K."/>
            <person name="Haridas S."/>
            <person name="Kuo A."/>
            <person name="Salamov A."/>
            <person name="Ahrendt S.R."/>
            <person name="Lau R."/>
            <person name="Bowen B.P."/>
            <person name="Lipzen A."/>
            <person name="Sullivan W."/>
            <person name="Andreopoulos W.B."/>
            <person name="Clum A."/>
            <person name="Lindquist E."/>
            <person name="Daum C."/>
            <person name="Northen T.R."/>
            <person name="Ramamoorthy G."/>
            <person name="Schmitz R.J."/>
            <person name="Gryganskyi A."/>
            <person name="Culley D."/>
            <person name="Magnuson J."/>
            <person name="James T.Y."/>
            <person name="O'Malley M.A."/>
            <person name="Stajich J.E."/>
            <person name="Spatafora J.W."/>
            <person name="Visel A."/>
            <person name="Grigoriev I.V."/>
        </authorList>
    </citation>
    <scope>NUCLEOTIDE SEQUENCE [LARGE SCALE GENOMIC DNA]</scope>
    <source>
        <strain evidence="12 13">NRRL Y-17943</strain>
    </source>
</reference>
<evidence type="ECO:0000256" key="5">
    <source>
        <dbReference type="ARBA" id="ARBA00022927"/>
    </source>
</evidence>
<keyword evidence="6" id="KW-0811">Translocation</keyword>
<dbReference type="Gene3D" id="1.25.40.510">
    <property type="entry name" value="GLE1-like"/>
    <property type="match status" value="1"/>
</dbReference>
<evidence type="ECO:0000256" key="7">
    <source>
        <dbReference type="ARBA" id="ARBA00023132"/>
    </source>
</evidence>
<name>A0A1Y1U7K0_9TREE</name>
<dbReference type="AlphaFoldDB" id="A0A1Y1U7K0"/>
<keyword evidence="3" id="KW-0813">Transport</keyword>
<evidence type="ECO:0000313" key="13">
    <source>
        <dbReference type="Proteomes" id="UP000193218"/>
    </source>
</evidence>
<keyword evidence="13" id="KW-1185">Reference proteome</keyword>
<dbReference type="RefSeq" id="XP_021868280.1">
    <property type="nucleotide sequence ID" value="XM_022018691.1"/>
</dbReference>
<evidence type="ECO:0000256" key="10">
    <source>
        <dbReference type="ARBA" id="ARBA00029983"/>
    </source>
</evidence>
<dbReference type="STRING" id="4999.A0A1Y1U7K0"/>
<dbReference type="InterPro" id="IPR038506">
    <property type="entry name" value="GLE1-like_sf"/>
</dbReference>
<evidence type="ECO:0000256" key="9">
    <source>
        <dbReference type="ARBA" id="ARBA00026227"/>
    </source>
</evidence>
<dbReference type="GO" id="GO:0015031">
    <property type="term" value="P:protein transport"/>
    <property type="evidence" value="ECO:0007669"/>
    <property type="project" value="UniProtKB-KW"/>
</dbReference>
<feature type="compositionally biased region" description="Acidic residues" evidence="11">
    <location>
        <begin position="52"/>
        <end position="67"/>
    </location>
</feature>
<keyword evidence="7" id="KW-0906">Nuclear pore complex</keyword>
<keyword evidence="8" id="KW-0539">Nucleus</keyword>
<evidence type="ECO:0000256" key="4">
    <source>
        <dbReference type="ARBA" id="ARBA00022816"/>
    </source>
</evidence>
<comment type="subcellular location">
    <subcellularLocation>
        <location evidence="1">Nucleus</location>
        <location evidence="1">Nuclear pore complex</location>
    </subcellularLocation>
</comment>
<organism evidence="12 13">
    <name type="scientific">Kockovaella imperatae</name>
    <dbReference type="NCBI Taxonomy" id="4999"/>
    <lineage>
        <taxon>Eukaryota</taxon>
        <taxon>Fungi</taxon>
        <taxon>Dikarya</taxon>
        <taxon>Basidiomycota</taxon>
        <taxon>Agaricomycotina</taxon>
        <taxon>Tremellomycetes</taxon>
        <taxon>Tremellales</taxon>
        <taxon>Cuniculitremaceae</taxon>
        <taxon>Kockovaella</taxon>
    </lineage>
</organism>
<accession>A0A1Y1U7K0</accession>
<feature type="region of interest" description="Disordered" evidence="11">
    <location>
        <begin position="1"/>
        <end position="39"/>
    </location>
</feature>
<dbReference type="GO" id="GO:0031369">
    <property type="term" value="F:translation initiation factor binding"/>
    <property type="evidence" value="ECO:0007669"/>
    <property type="project" value="TreeGrafter"/>
</dbReference>
<dbReference type="GO" id="GO:0005543">
    <property type="term" value="F:phospholipid binding"/>
    <property type="evidence" value="ECO:0007669"/>
    <property type="project" value="TreeGrafter"/>
</dbReference>
<dbReference type="OrthoDB" id="420884at2759"/>
<feature type="region of interest" description="Disordered" evidence="11">
    <location>
        <begin position="49"/>
        <end position="68"/>
    </location>
</feature>
<protein>
    <recommendedName>
        <fullName evidence="9">mRNA export factor GLE1</fullName>
    </recommendedName>
    <alternativeName>
        <fullName evidence="10">Nucleoporin GLE1</fullName>
    </alternativeName>
</protein>
<dbReference type="GO" id="GO:0005737">
    <property type="term" value="C:cytoplasm"/>
    <property type="evidence" value="ECO:0007669"/>
    <property type="project" value="TreeGrafter"/>
</dbReference>
<proteinExistence type="inferred from homology"/>
<gene>
    <name evidence="12" type="ORF">BD324DRAFT_653688</name>
</gene>
<dbReference type="GO" id="GO:0016973">
    <property type="term" value="P:poly(A)+ mRNA export from nucleus"/>
    <property type="evidence" value="ECO:0007669"/>
    <property type="project" value="InterPro"/>
</dbReference>
<evidence type="ECO:0000256" key="11">
    <source>
        <dbReference type="SAM" id="MobiDB-lite"/>
    </source>
</evidence>
<evidence type="ECO:0000256" key="2">
    <source>
        <dbReference type="ARBA" id="ARBA00011056"/>
    </source>
</evidence>
<dbReference type="InParanoid" id="A0A1Y1U7K0"/>
<evidence type="ECO:0000256" key="8">
    <source>
        <dbReference type="ARBA" id="ARBA00023242"/>
    </source>
</evidence>
<feature type="region of interest" description="Disordered" evidence="11">
    <location>
        <begin position="252"/>
        <end position="283"/>
    </location>
</feature>
<dbReference type="PANTHER" id="PTHR12960:SF0">
    <property type="entry name" value="MRNA EXPORT FACTOR GLE1"/>
    <property type="match status" value="1"/>
</dbReference>
<dbReference type="Pfam" id="PF07817">
    <property type="entry name" value="GLE1"/>
    <property type="match status" value="1"/>
</dbReference>